<evidence type="ECO:0000256" key="2">
    <source>
        <dbReference type="ARBA" id="ARBA00022692"/>
    </source>
</evidence>
<accession>A0A0W0FGF2</accession>
<feature type="compositionally biased region" description="Polar residues" evidence="6">
    <location>
        <begin position="55"/>
        <end position="65"/>
    </location>
</feature>
<dbReference type="GO" id="GO:0016020">
    <property type="term" value="C:membrane"/>
    <property type="evidence" value="ECO:0007669"/>
    <property type="project" value="UniProtKB-SubCell"/>
</dbReference>
<feature type="transmembrane region" description="Helical" evidence="7">
    <location>
        <begin position="553"/>
        <end position="570"/>
    </location>
</feature>
<organism evidence="10 11">
    <name type="scientific">Moniliophthora roreri</name>
    <name type="common">Frosty pod rot fungus</name>
    <name type="synonym">Monilia roreri</name>
    <dbReference type="NCBI Taxonomy" id="221103"/>
    <lineage>
        <taxon>Eukaryota</taxon>
        <taxon>Fungi</taxon>
        <taxon>Dikarya</taxon>
        <taxon>Basidiomycota</taxon>
        <taxon>Agaricomycotina</taxon>
        <taxon>Agaricomycetes</taxon>
        <taxon>Agaricomycetidae</taxon>
        <taxon>Agaricales</taxon>
        <taxon>Marasmiineae</taxon>
        <taxon>Marasmiaceae</taxon>
        <taxon>Moniliophthora</taxon>
    </lineage>
</organism>
<dbReference type="eggNOG" id="ENOG502QPMM">
    <property type="taxonomic scope" value="Eukaryota"/>
</dbReference>
<comment type="subcellular location">
    <subcellularLocation>
        <location evidence="1">Membrane</location>
        <topology evidence="1">Multi-pass membrane protein</topology>
    </subcellularLocation>
</comment>
<dbReference type="GO" id="GO:0022857">
    <property type="term" value="F:transmembrane transporter activity"/>
    <property type="evidence" value="ECO:0007669"/>
    <property type="project" value="InterPro"/>
</dbReference>
<feature type="transmembrane region" description="Helical" evidence="7">
    <location>
        <begin position="616"/>
        <end position="641"/>
    </location>
</feature>
<dbReference type="AlphaFoldDB" id="A0A0W0FGF2"/>
<feature type="transmembrane region" description="Helical" evidence="7">
    <location>
        <begin position="270"/>
        <end position="290"/>
    </location>
</feature>
<proteinExistence type="inferred from homology"/>
<evidence type="ECO:0008006" key="12">
    <source>
        <dbReference type="Google" id="ProtNLM"/>
    </source>
</evidence>
<dbReference type="InterPro" id="IPR024528">
    <property type="entry name" value="ThrE_2"/>
</dbReference>
<dbReference type="InterPro" id="IPR010619">
    <property type="entry name" value="ThrE-like_N"/>
</dbReference>
<feature type="compositionally biased region" description="Basic and acidic residues" evidence="6">
    <location>
        <begin position="1"/>
        <end position="12"/>
    </location>
</feature>
<protein>
    <recommendedName>
        <fullName evidence="12">DUF1212-domain-containing protein</fullName>
    </recommendedName>
</protein>
<keyword evidence="2 7" id="KW-0812">Transmembrane</keyword>
<evidence type="ECO:0000256" key="5">
    <source>
        <dbReference type="ARBA" id="ARBA00034125"/>
    </source>
</evidence>
<evidence type="ECO:0000259" key="8">
    <source>
        <dbReference type="Pfam" id="PF06738"/>
    </source>
</evidence>
<feature type="domain" description="Threonine/serine exporter-like N-terminal" evidence="8">
    <location>
        <begin position="164"/>
        <end position="405"/>
    </location>
</feature>
<reference evidence="10 11" key="1">
    <citation type="submission" date="2015-12" db="EMBL/GenBank/DDBJ databases">
        <title>Draft genome sequence of Moniliophthora roreri, the causal agent of frosty pod rot of cacao.</title>
        <authorList>
            <person name="Aime M.C."/>
            <person name="Diaz-Valderrama J.R."/>
            <person name="Kijpornyongpan T."/>
            <person name="Phillips-Mora W."/>
        </authorList>
    </citation>
    <scope>NUCLEOTIDE SEQUENCE [LARGE SCALE GENOMIC DNA]</scope>
    <source>
        <strain evidence="10 11">MCA 2952</strain>
    </source>
</reference>
<evidence type="ECO:0000256" key="7">
    <source>
        <dbReference type="SAM" id="Phobius"/>
    </source>
</evidence>
<evidence type="ECO:0000313" key="11">
    <source>
        <dbReference type="Proteomes" id="UP000054988"/>
    </source>
</evidence>
<name>A0A0W0FGF2_MONRR</name>
<evidence type="ECO:0000259" key="9">
    <source>
        <dbReference type="Pfam" id="PF12821"/>
    </source>
</evidence>
<dbReference type="Pfam" id="PF06738">
    <property type="entry name" value="ThrE"/>
    <property type="match status" value="1"/>
</dbReference>
<dbReference type="PANTHER" id="PTHR31082">
    <property type="entry name" value="PHEROMONE-REGULATED MEMBRANE PROTEIN 10"/>
    <property type="match status" value="1"/>
</dbReference>
<evidence type="ECO:0000256" key="3">
    <source>
        <dbReference type="ARBA" id="ARBA00022989"/>
    </source>
</evidence>
<keyword evidence="3 7" id="KW-1133">Transmembrane helix</keyword>
<evidence type="ECO:0000256" key="1">
    <source>
        <dbReference type="ARBA" id="ARBA00004141"/>
    </source>
</evidence>
<feature type="region of interest" description="Disordered" evidence="6">
    <location>
        <begin position="1"/>
        <end position="65"/>
    </location>
</feature>
<comment type="similarity">
    <text evidence="5">Belongs to the ThrE exporter (TC 2.A.79) family.</text>
</comment>
<evidence type="ECO:0000256" key="4">
    <source>
        <dbReference type="ARBA" id="ARBA00023136"/>
    </source>
</evidence>
<dbReference type="Pfam" id="PF12821">
    <property type="entry name" value="ThrE_2"/>
    <property type="match status" value="1"/>
</dbReference>
<feature type="transmembrane region" description="Helical" evidence="7">
    <location>
        <begin position="351"/>
        <end position="373"/>
    </location>
</feature>
<dbReference type="Proteomes" id="UP000054988">
    <property type="component" value="Unassembled WGS sequence"/>
</dbReference>
<comment type="caution">
    <text evidence="10">The sequence shown here is derived from an EMBL/GenBank/DDBJ whole genome shotgun (WGS) entry which is preliminary data.</text>
</comment>
<dbReference type="PANTHER" id="PTHR31082:SF4">
    <property type="entry name" value="PHEROMONE-REGULATED MEMBRANE PROTEIN 10"/>
    <property type="match status" value="1"/>
</dbReference>
<feature type="transmembrane region" description="Helical" evidence="7">
    <location>
        <begin position="528"/>
        <end position="547"/>
    </location>
</feature>
<dbReference type="InterPro" id="IPR051361">
    <property type="entry name" value="ThrE/Ser_Exporter"/>
</dbReference>
<feature type="transmembrane region" description="Helical" evidence="7">
    <location>
        <begin position="385"/>
        <end position="409"/>
    </location>
</feature>
<gene>
    <name evidence="10" type="ORF">WG66_12013</name>
</gene>
<evidence type="ECO:0000256" key="6">
    <source>
        <dbReference type="SAM" id="MobiDB-lite"/>
    </source>
</evidence>
<evidence type="ECO:0000313" key="10">
    <source>
        <dbReference type="EMBL" id="KTB35415.1"/>
    </source>
</evidence>
<feature type="compositionally biased region" description="Polar residues" evidence="6">
    <location>
        <begin position="22"/>
        <end position="38"/>
    </location>
</feature>
<feature type="domain" description="Threonine/Serine exporter ThrE" evidence="9">
    <location>
        <begin position="514"/>
        <end position="636"/>
    </location>
</feature>
<sequence length="652" mass="71722">MNTPHSRHESNSNRRPSHNSDRSQTSEYFTSQSTSNSAPVYRRADSDLENAGVSAASTESRNNDQFSRLSDIVPGVAQMLDPDDHLRKGSDTTFVENERRGKLKKKLSFASLASGLSHAPFISSLARVRRPSAIVQNVEGEALRITYILVFTHDLEDVTQRRKFLLKLAKALLTFGAPSHRVQSQLSAASRILGADAEFVHLPNIIIASFRTGNNSPSRTYFVRVTGRVALTSLHQVHQIYKDVLHDRMGAETGTQELRRLLREHPIYPLYARCILAFFSASVICTLSFGGSFYDMWISGACACVLQYLGLSAANKSALYANVYEVSVSIIVAFVARALSNVPGNIFCYSAISSAGVVLILPGYTVLVSALELMSKNIFCGSVRIVYAIIYTLFLGFGLTIGSDFYLVVDRRARKAYYSGNKFTNLTYVHGHFQFTNGSNSSSVFPHGVLGYGSPLTYEQQHIVKGINVLRLASSFRLTLWSGCFRDPSWHWMKQPFPWWTVFFLVPIYSTSSSLSNLQRIRSRELPIMVAFSCVSYAANRAASIVLPGRTDLISAAGAFVIGLLGNLYSRIFEGTAFTSMVTGVLFLVPSGIAQGGGVTQNFHSSAEQYQTGFALALRMLSVASGVAIGLFVSQVLVYLFGTRKNAAHFAF</sequence>
<dbReference type="EMBL" id="LATX01001990">
    <property type="protein sequence ID" value="KTB35415.1"/>
    <property type="molecule type" value="Genomic_DNA"/>
</dbReference>
<keyword evidence="4 7" id="KW-0472">Membrane</keyword>
<feature type="transmembrane region" description="Helical" evidence="7">
    <location>
        <begin position="321"/>
        <end position="339"/>
    </location>
</feature>
<feature type="transmembrane region" description="Helical" evidence="7">
    <location>
        <begin position="577"/>
        <end position="596"/>
    </location>
</feature>